<dbReference type="KEGG" id="hpse:HPF_08530"/>
<organism evidence="3 4">
    <name type="scientific">Hydrogenophaga pseudoflava</name>
    <name type="common">Pseudomonas carboxydoflava</name>
    <dbReference type="NCBI Taxonomy" id="47421"/>
    <lineage>
        <taxon>Bacteria</taxon>
        <taxon>Pseudomonadati</taxon>
        <taxon>Pseudomonadota</taxon>
        <taxon>Betaproteobacteria</taxon>
        <taxon>Burkholderiales</taxon>
        <taxon>Comamonadaceae</taxon>
        <taxon>Hydrogenophaga</taxon>
    </lineage>
</organism>
<keyword evidence="4" id="KW-1185">Reference proteome</keyword>
<proteinExistence type="predicted"/>
<feature type="transmembrane region" description="Helical" evidence="1">
    <location>
        <begin position="12"/>
        <end position="31"/>
    </location>
</feature>
<evidence type="ECO:0000259" key="2">
    <source>
        <dbReference type="Pfam" id="PF11127"/>
    </source>
</evidence>
<evidence type="ECO:0000313" key="3">
    <source>
        <dbReference type="EMBL" id="QBM27728.1"/>
    </source>
</evidence>
<evidence type="ECO:0000313" key="4">
    <source>
        <dbReference type="Proteomes" id="UP000293912"/>
    </source>
</evidence>
<dbReference type="AlphaFoldDB" id="A0A4P6WZT4"/>
<reference evidence="3 4" key="1">
    <citation type="submission" date="2019-03" db="EMBL/GenBank/DDBJ databases">
        <authorList>
            <person name="Sebastian G."/>
            <person name="Baumann P."/>
            <person name="Ruckert C."/>
            <person name="Kalinowski J."/>
            <person name="Nebel B."/>
            <person name="Takors R."/>
            <person name="Blombach B."/>
        </authorList>
    </citation>
    <scope>NUCLEOTIDE SEQUENCE [LARGE SCALE GENOMIC DNA]</scope>
    <source>
        <strain evidence="3 4">DSM 1084</strain>
    </source>
</reference>
<dbReference type="Proteomes" id="UP000293912">
    <property type="component" value="Chromosome"/>
</dbReference>
<keyword evidence="1" id="KW-1133">Transmembrane helix</keyword>
<accession>A0A4P6WZT4</accession>
<name>A0A4P6WZT4_HYDPS</name>
<dbReference type="InterPro" id="IPR021309">
    <property type="entry name" value="YgaP-like_TM"/>
</dbReference>
<sequence>MYSLTGADRAYRLLSGAAILLVAVFSLTGLLQVLAYASAGLVLTTAIINACPLVELQVRSAS</sequence>
<keyword evidence="1" id="KW-0812">Transmembrane</keyword>
<feature type="domain" description="Inner membrane protein YgaP-like transmembrane" evidence="2">
    <location>
        <begin position="6"/>
        <end position="55"/>
    </location>
</feature>
<dbReference type="EMBL" id="CP037867">
    <property type="protein sequence ID" value="QBM27728.1"/>
    <property type="molecule type" value="Genomic_DNA"/>
</dbReference>
<dbReference type="Pfam" id="PF11127">
    <property type="entry name" value="YgaP-like_TM"/>
    <property type="match status" value="1"/>
</dbReference>
<evidence type="ECO:0000256" key="1">
    <source>
        <dbReference type="SAM" id="Phobius"/>
    </source>
</evidence>
<dbReference type="RefSeq" id="WP_079365916.1">
    <property type="nucleotide sequence ID" value="NZ_CP037867.1"/>
</dbReference>
<gene>
    <name evidence="3" type="ORF">HPF_08530</name>
</gene>
<protein>
    <recommendedName>
        <fullName evidence="2">Inner membrane protein YgaP-like transmembrane domain-containing protein</fullName>
    </recommendedName>
</protein>
<keyword evidence="1" id="KW-0472">Membrane</keyword>